<dbReference type="Proteomes" id="UP000322110">
    <property type="component" value="Unassembled WGS sequence"/>
</dbReference>
<reference evidence="1 2" key="1">
    <citation type="journal article" date="2015" name="Int. J. Syst. Evol. Microbiol.">
        <title>Roseomonas oryzae sp. nov., isolated from paddy rhizosphere soil.</title>
        <authorList>
            <person name="Ramaprasad E.V."/>
            <person name="Sasikala Ch."/>
            <person name="Ramana Ch.V."/>
        </authorList>
    </citation>
    <scope>NUCLEOTIDE SEQUENCE [LARGE SCALE GENOMIC DNA]</scope>
    <source>
        <strain evidence="1 2">KCTC 42542</strain>
    </source>
</reference>
<protein>
    <submittedName>
        <fullName evidence="1">Uncharacterized protein</fullName>
    </submittedName>
</protein>
<keyword evidence="2" id="KW-1185">Reference proteome</keyword>
<dbReference type="EMBL" id="VUKA01000001">
    <property type="protein sequence ID" value="KAA2214765.1"/>
    <property type="molecule type" value="Genomic_DNA"/>
</dbReference>
<name>A0A5B2TL54_9PROT</name>
<sequence length="72" mass="8166">MAHHWIEKPSDLTLCLSGYPIRLRLRTGREQPYTLEFDGQPDRHYSSLAQAKADALISAAEWDLLIARATAE</sequence>
<evidence type="ECO:0000313" key="1">
    <source>
        <dbReference type="EMBL" id="KAA2214765.1"/>
    </source>
</evidence>
<gene>
    <name evidence="1" type="ORF">F0Q34_03490</name>
</gene>
<evidence type="ECO:0000313" key="2">
    <source>
        <dbReference type="Proteomes" id="UP000322110"/>
    </source>
</evidence>
<dbReference type="AlphaFoldDB" id="A0A5B2TL54"/>
<organism evidence="1 2">
    <name type="scientific">Teichococcus oryzae</name>
    <dbReference type="NCBI Taxonomy" id="1608942"/>
    <lineage>
        <taxon>Bacteria</taxon>
        <taxon>Pseudomonadati</taxon>
        <taxon>Pseudomonadota</taxon>
        <taxon>Alphaproteobacteria</taxon>
        <taxon>Acetobacterales</taxon>
        <taxon>Roseomonadaceae</taxon>
        <taxon>Roseomonas</taxon>
    </lineage>
</organism>
<dbReference type="OrthoDB" id="7274254at2"/>
<accession>A0A5B2TL54</accession>
<comment type="caution">
    <text evidence="1">The sequence shown here is derived from an EMBL/GenBank/DDBJ whole genome shotgun (WGS) entry which is preliminary data.</text>
</comment>
<dbReference type="RefSeq" id="WP_149810720.1">
    <property type="nucleotide sequence ID" value="NZ_VUKA01000001.1"/>
</dbReference>
<proteinExistence type="predicted"/>